<comment type="caution">
    <text evidence="10">The sequence shown here is derived from an EMBL/GenBank/DDBJ whole genome shotgun (WGS) entry which is preliminary data.</text>
</comment>
<sequence length="982" mass="106379">MKGAASDDVSDWIASQVEDQLACAWHLVVDRLNSTSQGQLSFACAIVGSVLVLCGSTLVKPVFVTSLSVALAVRIEEVAATQQSSTAGGICAVLVAACSCVLAHRFYPVVLFLAGGFAAGLGTIFLRESLNLEHAQKELLALSVLVAVAGGLLLKEFRLAGWCLLTPVVGAYLLATSCQFWEEDRAGRHAMWSSVGAGNSLLFAAIWSLGTLLGWYCQLIGPAFGEDPLKLPAALERKLQHFHVQFPFLLDAAGQVPARQRRTSQDTSTAYLTEPFLKGAARLDAKARPGKGWSGAPKLLISFGAVIVLLLNAALISQPVLVLGHAVLMSLAFLPLTTAGLLSYARDRTGGLVMEPLLRHAAHASLGVLVLLCAILGCLSMYWKRLCAAEPRLSPTWSSRFHVFVGYAVLMLLFACSCSGAAKLVALQRGSERQDVGTCHSVLGKLIFILAAFNQVQGCFLPDLLPVWVASLLTVLLVICVTAVLAFLCSPPPTIPPRAAAPVKEEVRRAQLLGRLIRGQAPSKLHHGAQRKLARRDWDAVVAAFEVQDTANMVSLCFLRWHRFAQSAHITKAHADLRSSDNIVNFLSSTLLGEMSRLPLSLLTWCLVISWVMPPGKSSVRDCDEKELVVEESVDSLGFGFVDLPPTKYAPLVIKNVKKDSWAADAGILVGSELLELNGQEAGQMSAEDFRAALKQRPLRVKLAPPMAEAWKQVANFQQQVVTLSLQKVHLQQALKDESERVKKELGICTALEKSNSLQHKAQRVKDLAERDLERRALEERLLALQAELDAKKAELEGPKGDAQEEESRRRADLERETAEVQETKAALDAERAALQQEKTQVAKQSSELEALRIQLEAKASAQAQREAELDTKEASVREELERLESLAALEVVEEELSKGRASLLAAQPLLQLLEAEVEGDTGSASPGSPPRPASPSRSQRPSQTSTRMSIARQSLTAARMTQLKAAAAPVQEADDDSEEMF</sequence>
<evidence type="ECO:0000313" key="11">
    <source>
        <dbReference type="Proteomes" id="UP000601435"/>
    </source>
</evidence>
<organism evidence="10 11">
    <name type="scientific">Symbiodinium necroappetens</name>
    <dbReference type="NCBI Taxonomy" id="1628268"/>
    <lineage>
        <taxon>Eukaryota</taxon>
        <taxon>Sar</taxon>
        <taxon>Alveolata</taxon>
        <taxon>Dinophyceae</taxon>
        <taxon>Suessiales</taxon>
        <taxon>Symbiodiniaceae</taxon>
        <taxon>Symbiodinium</taxon>
    </lineage>
</organism>
<feature type="transmembrane region" description="Helical" evidence="8">
    <location>
        <begin position="40"/>
        <end position="73"/>
    </location>
</feature>
<dbReference type="InterPro" id="IPR036034">
    <property type="entry name" value="PDZ_sf"/>
</dbReference>
<keyword evidence="3 8" id="KW-0812">Transmembrane</keyword>
<feature type="transmembrane region" description="Helical" evidence="8">
    <location>
        <begin position="322"/>
        <end position="345"/>
    </location>
</feature>
<evidence type="ECO:0000256" key="2">
    <source>
        <dbReference type="ARBA" id="ARBA00022448"/>
    </source>
</evidence>
<feature type="transmembrane region" description="Helical" evidence="8">
    <location>
        <begin position="85"/>
        <end position="104"/>
    </location>
</feature>
<evidence type="ECO:0000256" key="4">
    <source>
        <dbReference type="ARBA" id="ARBA00022982"/>
    </source>
</evidence>
<dbReference type="EMBL" id="CAJNJA010006920">
    <property type="protein sequence ID" value="CAE7217523.1"/>
    <property type="molecule type" value="Genomic_DNA"/>
</dbReference>
<feature type="domain" description="PDZ" evidence="9">
    <location>
        <begin position="627"/>
        <end position="703"/>
    </location>
</feature>
<evidence type="ECO:0000256" key="6">
    <source>
        <dbReference type="ARBA" id="ARBA00023136"/>
    </source>
</evidence>
<dbReference type="SUPFAM" id="SSF50156">
    <property type="entry name" value="PDZ domain-like"/>
    <property type="match status" value="1"/>
</dbReference>
<evidence type="ECO:0000313" key="10">
    <source>
        <dbReference type="EMBL" id="CAE7217523.1"/>
    </source>
</evidence>
<proteinExistence type="predicted"/>
<feature type="compositionally biased region" description="Low complexity" evidence="7">
    <location>
        <begin position="935"/>
        <end position="948"/>
    </location>
</feature>
<name>A0A812JWV6_9DINO</name>
<feature type="region of interest" description="Disordered" evidence="7">
    <location>
        <begin position="793"/>
        <end position="820"/>
    </location>
</feature>
<keyword evidence="11" id="KW-1185">Reference proteome</keyword>
<reference evidence="10" key="1">
    <citation type="submission" date="2021-02" db="EMBL/GenBank/DDBJ databases">
        <authorList>
            <person name="Dougan E. K."/>
            <person name="Rhodes N."/>
            <person name="Thang M."/>
            <person name="Chan C."/>
        </authorList>
    </citation>
    <scope>NUCLEOTIDE SEQUENCE</scope>
</reference>
<dbReference type="SMART" id="SM00228">
    <property type="entry name" value="PDZ"/>
    <property type="match status" value="1"/>
</dbReference>
<dbReference type="Proteomes" id="UP000601435">
    <property type="component" value="Unassembled WGS sequence"/>
</dbReference>
<dbReference type="GO" id="GO:0016020">
    <property type="term" value="C:membrane"/>
    <property type="evidence" value="ECO:0007669"/>
    <property type="project" value="UniProtKB-SubCell"/>
</dbReference>
<dbReference type="Pfam" id="PF03188">
    <property type="entry name" value="Cytochrom_B561"/>
    <property type="match status" value="1"/>
</dbReference>
<keyword evidence="6 8" id="KW-0472">Membrane</keyword>
<dbReference type="OrthoDB" id="431225at2759"/>
<feature type="transmembrane region" description="Helical" evidence="8">
    <location>
        <begin position="138"/>
        <end position="153"/>
    </location>
</feature>
<feature type="transmembrane region" description="Helical" evidence="8">
    <location>
        <begin position="159"/>
        <end position="181"/>
    </location>
</feature>
<feature type="transmembrane region" description="Helical" evidence="8">
    <location>
        <begin position="299"/>
        <end position="316"/>
    </location>
</feature>
<feature type="transmembrane region" description="Helical" evidence="8">
    <location>
        <begin position="110"/>
        <end position="126"/>
    </location>
</feature>
<evidence type="ECO:0000256" key="1">
    <source>
        <dbReference type="ARBA" id="ARBA00004370"/>
    </source>
</evidence>
<dbReference type="Gene3D" id="1.20.120.1770">
    <property type="match status" value="1"/>
</dbReference>
<evidence type="ECO:0000256" key="8">
    <source>
        <dbReference type="SAM" id="Phobius"/>
    </source>
</evidence>
<evidence type="ECO:0000256" key="5">
    <source>
        <dbReference type="ARBA" id="ARBA00022989"/>
    </source>
</evidence>
<gene>
    <name evidence="10" type="ORF">SNEC2469_LOCUS2594</name>
</gene>
<feature type="region of interest" description="Disordered" evidence="7">
    <location>
        <begin position="916"/>
        <end position="982"/>
    </location>
</feature>
<keyword evidence="5 8" id="KW-1133">Transmembrane helix</keyword>
<dbReference type="InterPro" id="IPR001478">
    <property type="entry name" value="PDZ"/>
</dbReference>
<keyword evidence="2" id="KW-0813">Transport</keyword>
<dbReference type="AlphaFoldDB" id="A0A812JWV6"/>
<protein>
    <recommendedName>
        <fullName evidence="9">PDZ domain-containing protein</fullName>
    </recommendedName>
</protein>
<feature type="transmembrane region" description="Helical" evidence="8">
    <location>
        <begin position="403"/>
        <end position="426"/>
    </location>
</feature>
<dbReference type="Gene3D" id="2.30.42.10">
    <property type="match status" value="1"/>
</dbReference>
<accession>A0A812JWV6</accession>
<feature type="compositionally biased region" description="Acidic residues" evidence="7">
    <location>
        <begin position="973"/>
        <end position="982"/>
    </location>
</feature>
<feature type="transmembrane region" description="Helical" evidence="8">
    <location>
        <begin position="468"/>
        <end position="488"/>
    </location>
</feature>
<evidence type="ECO:0000256" key="3">
    <source>
        <dbReference type="ARBA" id="ARBA00022692"/>
    </source>
</evidence>
<feature type="transmembrane region" description="Helical" evidence="8">
    <location>
        <begin position="357"/>
        <end position="383"/>
    </location>
</feature>
<evidence type="ECO:0000256" key="7">
    <source>
        <dbReference type="SAM" id="MobiDB-lite"/>
    </source>
</evidence>
<dbReference type="InterPro" id="IPR006593">
    <property type="entry name" value="Cyt_b561/ferric_Rdtase_TM"/>
</dbReference>
<keyword evidence="4" id="KW-0249">Electron transport</keyword>
<comment type="subcellular location">
    <subcellularLocation>
        <location evidence="1">Membrane</location>
    </subcellularLocation>
</comment>
<dbReference type="PROSITE" id="PS50106">
    <property type="entry name" value="PDZ"/>
    <property type="match status" value="1"/>
</dbReference>
<evidence type="ECO:0000259" key="9">
    <source>
        <dbReference type="PROSITE" id="PS50106"/>
    </source>
</evidence>